<protein>
    <recommendedName>
        <fullName evidence="2">DUF6571 domain-containing protein</fullName>
    </recommendedName>
</protein>
<sequence>MAEDGRTVEQVLAEMAKHQDVPTYGASFVSTFGVEGFLGLPGRVESYHTVYEGAGGGTQNMANAVVDREAAAQGVGVLGHVLAASTQPGVEVREQGEVVDMAAAVYSGVHQEGQQGRMSGLNALLAAEGAVYGTDFLVDLAGRLEGDDYDGAVPAEVSQHKGYEGLYTGGSLDPLYGVLSAMGSNPQAALGYLVPDGEPDDKGRWVPGEGSQERWELLGSREWDPEVGLDGLTAAQAAASSLRGGADAATAGAATWATARSMEMAVNEVSLEDYTEVMKENLSLLVANSAQEAVQVANDQSPAGLGLEGGSAEAKSVVTSLMYRVVDNEDAAVTMAAAMANQALGVEASTPEELYNKYEAAAAAQAYLEAVGSERVADLEAQAASDAAGAREAAGTAVSVFTTVAGAGVGAVTSGPAAPLVWSLGTTLARPVVVKALAPETVEVLDNPAAGSRSLWEAYACAEAANGGFLPEGVLAPEHFVDPATGEPYPWYREPGSGGGPVVDLPAAPSDDVVSAVREWATSSEVARQDHDDVLGTVRTRASKGADNASELVLAEDGAGGDPGVRIDKG</sequence>
<keyword evidence="4" id="KW-1185">Reference proteome</keyword>
<accession>A0ABN5PU27</accession>
<feature type="domain" description="DUF6571" evidence="2">
    <location>
        <begin position="3"/>
        <end position="549"/>
    </location>
</feature>
<name>A0ABN5PU27_9ACTO</name>
<evidence type="ECO:0000313" key="4">
    <source>
        <dbReference type="Proteomes" id="UP000273001"/>
    </source>
</evidence>
<organism evidence="3 4">
    <name type="scientific">Actinomyces lilanjuaniae</name>
    <dbReference type="NCBI Taxonomy" id="2321394"/>
    <lineage>
        <taxon>Bacteria</taxon>
        <taxon>Bacillati</taxon>
        <taxon>Actinomycetota</taxon>
        <taxon>Actinomycetes</taxon>
        <taxon>Actinomycetales</taxon>
        <taxon>Actinomycetaceae</taxon>
        <taxon>Actinomyces</taxon>
    </lineage>
</organism>
<gene>
    <name evidence="3" type="ORF">D5R93_11630</name>
</gene>
<evidence type="ECO:0000259" key="2">
    <source>
        <dbReference type="Pfam" id="PF20211"/>
    </source>
</evidence>
<dbReference type="InterPro" id="IPR046701">
    <property type="entry name" value="DUF6571"/>
</dbReference>
<dbReference type="Pfam" id="PF20211">
    <property type="entry name" value="DUF6571"/>
    <property type="match status" value="1"/>
</dbReference>
<evidence type="ECO:0000256" key="1">
    <source>
        <dbReference type="SAM" id="MobiDB-lite"/>
    </source>
</evidence>
<proteinExistence type="predicted"/>
<dbReference type="EMBL" id="CP032514">
    <property type="protein sequence ID" value="AYD90486.1"/>
    <property type="molecule type" value="Genomic_DNA"/>
</dbReference>
<feature type="region of interest" description="Disordered" evidence="1">
    <location>
        <begin position="541"/>
        <end position="570"/>
    </location>
</feature>
<evidence type="ECO:0000313" key="3">
    <source>
        <dbReference type="EMBL" id="AYD90486.1"/>
    </source>
</evidence>
<dbReference type="Proteomes" id="UP000273001">
    <property type="component" value="Chromosome"/>
</dbReference>
<dbReference type="RefSeq" id="WP_120205390.1">
    <property type="nucleotide sequence ID" value="NZ_CP032514.1"/>
</dbReference>
<reference evidence="3 4" key="1">
    <citation type="submission" date="2018-09" db="EMBL/GenBank/DDBJ databases">
        <authorList>
            <person name="Li J."/>
        </authorList>
    </citation>
    <scope>NUCLEOTIDE SEQUENCE [LARGE SCALE GENOMIC DNA]</scope>
    <source>
        <strain evidence="3 4">2129</strain>
    </source>
</reference>